<evidence type="ECO:0000313" key="1">
    <source>
        <dbReference type="EnsemblMetazoa" id="tetur16g00430.1"/>
    </source>
</evidence>
<reference evidence="1" key="2">
    <citation type="submission" date="2015-06" db="UniProtKB">
        <authorList>
            <consortium name="EnsemblMetazoa"/>
        </authorList>
    </citation>
    <scope>IDENTIFICATION</scope>
</reference>
<sequence>MISLSTSSFSPTSLLFFFCFLDPMNKKSTQCQYYHQHEDSLLCLCLTCETKIIKETLAV</sequence>
<organism evidence="1 2">
    <name type="scientific">Tetranychus urticae</name>
    <name type="common">Two-spotted spider mite</name>
    <dbReference type="NCBI Taxonomy" id="32264"/>
    <lineage>
        <taxon>Eukaryota</taxon>
        <taxon>Metazoa</taxon>
        <taxon>Ecdysozoa</taxon>
        <taxon>Arthropoda</taxon>
        <taxon>Chelicerata</taxon>
        <taxon>Arachnida</taxon>
        <taxon>Acari</taxon>
        <taxon>Acariformes</taxon>
        <taxon>Trombidiformes</taxon>
        <taxon>Prostigmata</taxon>
        <taxon>Eleutherengona</taxon>
        <taxon>Raphignathae</taxon>
        <taxon>Tetranychoidea</taxon>
        <taxon>Tetranychidae</taxon>
        <taxon>Tetranychus</taxon>
    </lineage>
</organism>
<dbReference type="EnsemblMetazoa" id="tetur16g00430.1">
    <property type="protein sequence ID" value="tetur16g00430.1"/>
    <property type="gene ID" value="tetur16g00430"/>
</dbReference>
<keyword evidence="2" id="KW-1185">Reference proteome</keyword>
<evidence type="ECO:0000313" key="2">
    <source>
        <dbReference type="Proteomes" id="UP000015104"/>
    </source>
</evidence>
<name>T1KNC0_TETUR</name>
<dbReference type="EMBL" id="CAEY01000275">
    <property type="status" value="NOT_ANNOTATED_CDS"/>
    <property type="molecule type" value="Genomic_DNA"/>
</dbReference>
<reference evidence="2" key="1">
    <citation type="submission" date="2011-08" db="EMBL/GenBank/DDBJ databases">
        <authorList>
            <person name="Rombauts S."/>
        </authorList>
    </citation>
    <scope>NUCLEOTIDE SEQUENCE</scope>
    <source>
        <strain evidence="2">London</strain>
    </source>
</reference>
<dbReference type="HOGENOM" id="CLU_2963797_0_0_1"/>
<accession>T1KNC0</accession>
<dbReference type="Proteomes" id="UP000015104">
    <property type="component" value="Unassembled WGS sequence"/>
</dbReference>
<dbReference type="AlphaFoldDB" id="T1KNC0"/>
<proteinExistence type="predicted"/>
<protein>
    <submittedName>
        <fullName evidence="1">Uncharacterized protein</fullName>
    </submittedName>
</protein>